<dbReference type="RefSeq" id="WP_050979978.1">
    <property type="nucleotide sequence ID" value="NZ_AJQT01000038.1"/>
</dbReference>
<gene>
    <name evidence="3" type="ORF">SJ05684_c06940</name>
</gene>
<feature type="modified residue" description="4-aspartylphosphate" evidence="1">
    <location>
        <position position="62"/>
    </location>
</feature>
<dbReference type="SUPFAM" id="SSF52172">
    <property type="entry name" value="CheY-like"/>
    <property type="match status" value="1"/>
</dbReference>
<dbReference type="AlphaFoldDB" id="A0A249P8X4"/>
<evidence type="ECO:0000256" key="1">
    <source>
        <dbReference type="PROSITE-ProRule" id="PRU00169"/>
    </source>
</evidence>
<name>A0A249P8X4_9HYPH</name>
<accession>A0A249P8X4</accession>
<evidence type="ECO:0000259" key="2">
    <source>
        <dbReference type="PROSITE" id="PS50110"/>
    </source>
</evidence>
<evidence type="ECO:0000313" key="3">
    <source>
        <dbReference type="EMBL" id="ASY62157.1"/>
    </source>
</evidence>
<protein>
    <submittedName>
        <fullName evidence="3">Two-component system regulatory protein</fullName>
    </submittedName>
</protein>
<proteinExistence type="predicted"/>
<dbReference type="InterPro" id="IPR011006">
    <property type="entry name" value="CheY-like_superfamily"/>
</dbReference>
<dbReference type="Proteomes" id="UP000217211">
    <property type="component" value="Chromosome"/>
</dbReference>
<keyword evidence="1" id="KW-0597">Phosphoprotein</keyword>
<dbReference type="EMBL" id="CP023067">
    <property type="protein sequence ID" value="ASY62157.1"/>
    <property type="molecule type" value="Genomic_DNA"/>
</dbReference>
<dbReference type="GO" id="GO:0000160">
    <property type="term" value="P:phosphorelay signal transduction system"/>
    <property type="evidence" value="ECO:0007669"/>
    <property type="project" value="InterPro"/>
</dbReference>
<dbReference type="STRING" id="716928.GCA_000261485_02147"/>
<dbReference type="eggNOG" id="COG0784">
    <property type="taxonomic scope" value="Bacteria"/>
</dbReference>
<keyword evidence="4" id="KW-1185">Reference proteome</keyword>
<organism evidence="3 4">
    <name type="scientific">Sinorhizobium sojae CCBAU 05684</name>
    <dbReference type="NCBI Taxonomy" id="716928"/>
    <lineage>
        <taxon>Bacteria</taxon>
        <taxon>Pseudomonadati</taxon>
        <taxon>Pseudomonadota</taxon>
        <taxon>Alphaproteobacteria</taxon>
        <taxon>Hyphomicrobiales</taxon>
        <taxon>Rhizobiaceae</taxon>
        <taxon>Sinorhizobium/Ensifer group</taxon>
        <taxon>Sinorhizobium</taxon>
    </lineage>
</organism>
<sequence length="113" mass="12323">MSPSLEKLPGLRILVAEDLALILLEMEDMLSEIGCEIVGPVATVETAFAAIRQNDLDSALLDMSLHGERITPIAEEFLARGVRRRRGDGKLFRQPMPDEAESLADMVETTGSA</sequence>
<reference evidence="3 4" key="1">
    <citation type="submission" date="2017-08" db="EMBL/GenBank/DDBJ databases">
        <title>Multipartite genome sequences of Sinorhizobium species nodulating soybeans.</title>
        <authorList>
            <person name="Tian C.F."/>
        </authorList>
    </citation>
    <scope>NUCLEOTIDE SEQUENCE [LARGE SCALE GENOMIC DNA]</scope>
    <source>
        <strain evidence="3 4">CCBAU 05684</strain>
    </source>
</reference>
<dbReference type="PROSITE" id="PS50110">
    <property type="entry name" value="RESPONSE_REGULATORY"/>
    <property type="match status" value="1"/>
</dbReference>
<dbReference type="Gene3D" id="3.40.50.2300">
    <property type="match status" value="1"/>
</dbReference>
<feature type="domain" description="Response regulatory" evidence="2">
    <location>
        <begin position="12"/>
        <end position="113"/>
    </location>
</feature>
<evidence type="ECO:0000313" key="4">
    <source>
        <dbReference type="Proteomes" id="UP000217211"/>
    </source>
</evidence>
<dbReference type="OrthoDB" id="7774278at2"/>
<dbReference type="KEGG" id="esj:SJ05684_c06940"/>
<dbReference type="InterPro" id="IPR001789">
    <property type="entry name" value="Sig_transdc_resp-reg_receiver"/>
</dbReference>